<evidence type="ECO:0000256" key="1">
    <source>
        <dbReference type="ARBA" id="ARBA00009986"/>
    </source>
</evidence>
<feature type="domain" description="Aldehyde dehydrogenase" evidence="5">
    <location>
        <begin position="2"/>
        <end position="448"/>
    </location>
</feature>
<dbReference type="RefSeq" id="WP_115867566.1">
    <property type="nucleotide sequence ID" value="NZ_QREG01000005.1"/>
</dbReference>
<dbReference type="GO" id="GO:0016620">
    <property type="term" value="F:oxidoreductase activity, acting on the aldehyde or oxo group of donors, NAD or NADP as acceptor"/>
    <property type="evidence" value="ECO:0007669"/>
    <property type="project" value="InterPro"/>
</dbReference>
<evidence type="ECO:0000256" key="2">
    <source>
        <dbReference type="ARBA" id="ARBA00023002"/>
    </source>
</evidence>
<keyword evidence="7" id="KW-1185">Reference proteome</keyword>
<dbReference type="InterPro" id="IPR015590">
    <property type="entry name" value="Aldehyde_DH_dom"/>
</dbReference>
<keyword evidence="2 4" id="KW-0560">Oxidoreductase</keyword>
<dbReference type="InterPro" id="IPR016162">
    <property type="entry name" value="Ald_DH_N"/>
</dbReference>
<evidence type="ECO:0000256" key="3">
    <source>
        <dbReference type="PROSITE-ProRule" id="PRU10007"/>
    </source>
</evidence>
<sequence>MKIINPATEEVIKDVEPTPTEKMAQYHGHALQAQKQWAQVSINDRLKVLDSYEKRVKDQRDELARLLTLETGKPISQARNEVTGSLDRVRHLKRYAHKWLESEVLSTGDVLEFVCYEPLGVIANISAWNYPYNVGYNVFLYALTAGNAVLYKPSEYATLTGLKIAELLEESGLPGHLFNVIVGDGSAGQQLLELPLDAYFFTGSHRTGLEIAKSVAPKLVPLQLELGGKDPLYVMEDVADVKQAAINAAEGAFYNNGQSCCAIERIYVHEAIYQDFVSHFVSAVKGYQIGDPMSEQTFIGPLTRSEQLGVFEKQCADALAKGAKLLLGGKRIQGKGFYFEPTIFVDVNHDMDLMKSESFGPIIGIQKVTDDSEALGLMDDTEYGLTASVFSADESRARTLLDQLDVGTAYWNCCDRVSPNVPWSGRRHSGLGSTLGASGIRTFTKPKAYHWKN</sequence>
<name>A0A3D9L6N7_MARFU</name>
<dbReference type="PANTHER" id="PTHR11699">
    <property type="entry name" value="ALDEHYDE DEHYDROGENASE-RELATED"/>
    <property type="match status" value="1"/>
</dbReference>
<dbReference type="EMBL" id="QREG01000005">
    <property type="protein sequence ID" value="REE00570.1"/>
    <property type="molecule type" value="Genomic_DNA"/>
</dbReference>
<dbReference type="SUPFAM" id="SSF53720">
    <property type="entry name" value="ALDH-like"/>
    <property type="match status" value="1"/>
</dbReference>
<accession>A0A3D9L6N7</accession>
<dbReference type="AlphaFoldDB" id="A0A3D9L6N7"/>
<dbReference type="InterPro" id="IPR016161">
    <property type="entry name" value="Ald_DH/histidinol_DH"/>
</dbReference>
<evidence type="ECO:0000313" key="7">
    <source>
        <dbReference type="Proteomes" id="UP000256779"/>
    </source>
</evidence>
<dbReference type="InterPro" id="IPR016163">
    <property type="entry name" value="Ald_DH_C"/>
</dbReference>
<dbReference type="Gene3D" id="3.40.605.10">
    <property type="entry name" value="Aldehyde Dehydrogenase, Chain A, domain 1"/>
    <property type="match status" value="1"/>
</dbReference>
<dbReference type="InterPro" id="IPR016160">
    <property type="entry name" value="Ald_DH_CS_CYS"/>
</dbReference>
<dbReference type="OrthoDB" id="9762913at2"/>
<evidence type="ECO:0000256" key="4">
    <source>
        <dbReference type="RuleBase" id="RU003345"/>
    </source>
</evidence>
<evidence type="ECO:0000313" key="6">
    <source>
        <dbReference type="EMBL" id="REE00570.1"/>
    </source>
</evidence>
<comment type="similarity">
    <text evidence="1 4">Belongs to the aldehyde dehydrogenase family.</text>
</comment>
<feature type="active site" evidence="3">
    <location>
        <position position="225"/>
    </location>
</feature>
<dbReference type="FunFam" id="3.40.309.10:FF:000009">
    <property type="entry name" value="Aldehyde dehydrogenase A"/>
    <property type="match status" value="1"/>
</dbReference>
<proteinExistence type="inferred from homology"/>
<organism evidence="6 7">
    <name type="scientific">Marinoscillum furvescens DSM 4134</name>
    <dbReference type="NCBI Taxonomy" id="1122208"/>
    <lineage>
        <taxon>Bacteria</taxon>
        <taxon>Pseudomonadati</taxon>
        <taxon>Bacteroidota</taxon>
        <taxon>Cytophagia</taxon>
        <taxon>Cytophagales</taxon>
        <taxon>Reichenbachiellaceae</taxon>
        <taxon>Marinoscillum</taxon>
    </lineage>
</organism>
<comment type="caution">
    <text evidence="6">The sequence shown here is derived from an EMBL/GenBank/DDBJ whole genome shotgun (WGS) entry which is preliminary data.</text>
</comment>
<evidence type="ECO:0000259" key="5">
    <source>
        <dbReference type="Pfam" id="PF00171"/>
    </source>
</evidence>
<dbReference type="PROSITE" id="PS00687">
    <property type="entry name" value="ALDEHYDE_DEHYDR_GLU"/>
    <property type="match status" value="1"/>
</dbReference>
<dbReference type="Gene3D" id="3.40.309.10">
    <property type="entry name" value="Aldehyde Dehydrogenase, Chain A, domain 2"/>
    <property type="match status" value="1"/>
</dbReference>
<dbReference type="Pfam" id="PF00171">
    <property type="entry name" value="Aldedh"/>
    <property type="match status" value="1"/>
</dbReference>
<gene>
    <name evidence="6" type="ORF">C7460_105199</name>
</gene>
<dbReference type="InterPro" id="IPR029510">
    <property type="entry name" value="Ald_DH_CS_GLU"/>
</dbReference>
<dbReference type="PROSITE" id="PS00070">
    <property type="entry name" value="ALDEHYDE_DEHYDR_CYS"/>
    <property type="match status" value="1"/>
</dbReference>
<protein>
    <submittedName>
        <fullName evidence="6">Acyl-CoA reductase-like NAD-dependent aldehyde dehydrogenase</fullName>
    </submittedName>
</protein>
<dbReference type="Proteomes" id="UP000256779">
    <property type="component" value="Unassembled WGS sequence"/>
</dbReference>
<reference evidence="6 7" key="1">
    <citation type="submission" date="2018-07" db="EMBL/GenBank/DDBJ databases">
        <title>Genomic Encyclopedia of Type Strains, Phase IV (KMG-IV): sequencing the most valuable type-strain genomes for metagenomic binning, comparative biology and taxonomic classification.</title>
        <authorList>
            <person name="Goeker M."/>
        </authorList>
    </citation>
    <scope>NUCLEOTIDE SEQUENCE [LARGE SCALE GENOMIC DNA]</scope>
    <source>
        <strain evidence="6 7">DSM 4134</strain>
    </source>
</reference>